<protein>
    <submittedName>
        <fullName evidence="1">Uncharacterized protein</fullName>
    </submittedName>
</protein>
<evidence type="ECO:0000313" key="2">
    <source>
        <dbReference type="Proteomes" id="UP000238180"/>
    </source>
</evidence>
<evidence type="ECO:0000313" key="1">
    <source>
        <dbReference type="EMBL" id="SPE76242.1"/>
    </source>
</evidence>
<accession>A0A2N9P7C3</accession>
<dbReference type="Proteomes" id="UP000238180">
    <property type="component" value="Unassembled WGS sequence"/>
</dbReference>
<proteinExistence type="predicted"/>
<dbReference type="RefSeq" id="WP_181142831.1">
    <property type="nucleotide sequence ID" value="NZ_OLKH01000049.1"/>
</dbReference>
<name>A0A2N9P7C3_9FLAO</name>
<dbReference type="EMBL" id="OLKH01000049">
    <property type="protein sequence ID" value="SPE76242.1"/>
    <property type="molecule type" value="Genomic_DNA"/>
</dbReference>
<gene>
    <name evidence="1" type="ORF">FLACOL_00220</name>
</gene>
<dbReference type="AlphaFoldDB" id="A0A2N9P7C3"/>
<sequence>MSEIKFGFLRETSEKAKRAGIDPATNLHRTGLNEYLAVIFPKTVIITF</sequence>
<organism evidence="1 2">
    <name type="scientific">Flavobacterium columnare</name>
    <dbReference type="NCBI Taxonomy" id="996"/>
    <lineage>
        <taxon>Bacteria</taxon>
        <taxon>Pseudomonadati</taxon>
        <taxon>Bacteroidota</taxon>
        <taxon>Flavobacteriia</taxon>
        <taxon>Flavobacteriales</taxon>
        <taxon>Flavobacteriaceae</taxon>
        <taxon>Flavobacterium</taxon>
    </lineage>
</organism>
<reference evidence="1 2" key="1">
    <citation type="submission" date="2018-02" db="EMBL/GenBank/DDBJ databases">
        <authorList>
            <person name="Cohen D.B."/>
            <person name="Kent A.D."/>
        </authorList>
    </citation>
    <scope>NUCLEOTIDE SEQUENCE [LARGE SCALE GENOMIC DNA]</scope>
    <source>
        <strain evidence="1">CIP109753</strain>
    </source>
</reference>